<keyword evidence="5" id="KW-0732">Signal</keyword>
<feature type="chain" id="PRO_5047053873" evidence="5">
    <location>
        <begin position="20"/>
        <end position="443"/>
    </location>
</feature>
<dbReference type="InterPro" id="IPR013740">
    <property type="entry name" value="Redoxin"/>
</dbReference>
<dbReference type="PANTHER" id="PTHR42852">
    <property type="entry name" value="THIOL:DISULFIDE INTERCHANGE PROTEIN DSBE"/>
    <property type="match status" value="1"/>
</dbReference>
<name>A0ABS5KGH9_9BACT</name>
<feature type="domain" description="Thioredoxin" evidence="6">
    <location>
        <begin position="307"/>
        <end position="443"/>
    </location>
</feature>
<accession>A0ABS5KGH9</accession>
<evidence type="ECO:0000256" key="2">
    <source>
        <dbReference type="ARBA" id="ARBA00022748"/>
    </source>
</evidence>
<dbReference type="CDD" id="cd02966">
    <property type="entry name" value="TlpA_like_family"/>
    <property type="match status" value="1"/>
</dbReference>
<evidence type="ECO:0000313" key="8">
    <source>
        <dbReference type="Proteomes" id="UP000721861"/>
    </source>
</evidence>
<proteinExistence type="predicted"/>
<protein>
    <submittedName>
        <fullName evidence="7">TlpA family protein disulfide reductase</fullName>
    </submittedName>
</protein>
<dbReference type="Gene3D" id="3.40.30.10">
    <property type="entry name" value="Glutaredoxin"/>
    <property type="match status" value="1"/>
</dbReference>
<dbReference type="InterPro" id="IPR013766">
    <property type="entry name" value="Thioredoxin_domain"/>
</dbReference>
<evidence type="ECO:0000256" key="1">
    <source>
        <dbReference type="ARBA" id="ARBA00004196"/>
    </source>
</evidence>
<dbReference type="RefSeq" id="WP_212230873.1">
    <property type="nucleotide sequence ID" value="NZ_JAGUCN010000030.1"/>
</dbReference>
<evidence type="ECO:0000256" key="4">
    <source>
        <dbReference type="ARBA" id="ARBA00023284"/>
    </source>
</evidence>
<keyword evidence="3" id="KW-1015">Disulfide bond</keyword>
<comment type="caution">
    <text evidence="7">The sequence shown here is derived from an EMBL/GenBank/DDBJ whole genome shotgun (WGS) entry which is preliminary data.</text>
</comment>
<evidence type="ECO:0000259" key="6">
    <source>
        <dbReference type="PROSITE" id="PS51352"/>
    </source>
</evidence>
<dbReference type="InterPro" id="IPR017937">
    <property type="entry name" value="Thioredoxin_CS"/>
</dbReference>
<evidence type="ECO:0000256" key="5">
    <source>
        <dbReference type="SAM" id="SignalP"/>
    </source>
</evidence>
<reference evidence="7 8" key="1">
    <citation type="journal article" date="2014" name="Int. J. Syst. Evol. Microbiol.">
        <title>Carboxylicivirga gen. nov. in the family Marinilabiliaceae with two novel species, Carboxylicivirga mesophila sp. nov. and Carboxylicivirga taeanensis sp. nov., and reclassification of Cytophaga fermentans as Saccharicrinis fermentans gen. nov., comb. nov.</title>
        <authorList>
            <person name="Yang S.H."/>
            <person name="Seo H.S."/>
            <person name="Woo J.H."/>
            <person name="Oh H.M."/>
            <person name="Jang H."/>
            <person name="Lee J.H."/>
            <person name="Kim S.J."/>
            <person name="Kwon K.K."/>
        </authorList>
    </citation>
    <scope>NUCLEOTIDE SEQUENCE [LARGE SCALE GENOMIC DNA]</scope>
    <source>
        <strain evidence="7 8">JCM 18290</strain>
    </source>
</reference>
<dbReference type="Proteomes" id="UP000721861">
    <property type="component" value="Unassembled WGS sequence"/>
</dbReference>
<dbReference type="PANTHER" id="PTHR42852:SF6">
    <property type="entry name" value="THIOL:DISULFIDE INTERCHANGE PROTEIN DSBE"/>
    <property type="match status" value="1"/>
</dbReference>
<dbReference type="Pfam" id="PF08534">
    <property type="entry name" value="Redoxin"/>
    <property type="match status" value="1"/>
</dbReference>
<dbReference type="EMBL" id="JAGUCN010000030">
    <property type="protein sequence ID" value="MBS2213563.1"/>
    <property type="molecule type" value="Genomic_DNA"/>
</dbReference>
<gene>
    <name evidence="7" type="ORF">KEM09_19300</name>
</gene>
<dbReference type="PROSITE" id="PS51352">
    <property type="entry name" value="THIOREDOXIN_2"/>
    <property type="match status" value="1"/>
</dbReference>
<dbReference type="InterPro" id="IPR036249">
    <property type="entry name" value="Thioredoxin-like_sf"/>
</dbReference>
<evidence type="ECO:0000313" key="7">
    <source>
        <dbReference type="EMBL" id="MBS2213563.1"/>
    </source>
</evidence>
<dbReference type="InterPro" id="IPR050553">
    <property type="entry name" value="Thioredoxin_ResA/DsbE_sf"/>
</dbReference>
<feature type="signal peptide" evidence="5">
    <location>
        <begin position="1"/>
        <end position="19"/>
    </location>
</feature>
<keyword evidence="2" id="KW-0201">Cytochrome c-type biogenesis</keyword>
<evidence type="ECO:0000256" key="3">
    <source>
        <dbReference type="ARBA" id="ARBA00023157"/>
    </source>
</evidence>
<keyword evidence="8" id="KW-1185">Reference proteome</keyword>
<dbReference type="SUPFAM" id="SSF52833">
    <property type="entry name" value="Thioredoxin-like"/>
    <property type="match status" value="1"/>
</dbReference>
<dbReference type="PROSITE" id="PS00194">
    <property type="entry name" value="THIOREDOXIN_1"/>
    <property type="match status" value="1"/>
</dbReference>
<keyword evidence="4" id="KW-0676">Redox-active center</keyword>
<sequence>MKQIISTIALLLMICTACATKQSAEVHLTGKLINFPSVAIMRVGTPEGYILRESLEIKTDENGCFDLKIQLDNPAYYRLGRNTLYLSPGDVLSMEVNLNDPNAAVFNGTGAEANMYLRAKPFPKGGSYIPNVNLNTHPNFDEVIERLANTVEEEQKRLDKLTRVSKQFKMLESGRIQFDAANTLLSYPIYAGWMKKLNDEESKSFKDSADTYFKPHVDAYLKESNNAEYLNIDTYRDISGVVVGLFKADQLNPDLSDFIETSDLCYGLASLGPVKQVLEQRKETEAKLKTAHYKQVVKTAFSKYETLQPGNVASDLTINTIDGQQAKLSDFRGQMVVLDIWATWCGPCKNEAPYFEELARKYKDKPIHFLSISIDSNRKAWKDYLEQHEKQSMQFVCNRSEFKDYELFGVPRFIILDKEGRFIDAFAPAPSNPAFEALIKSNS</sequence>
<comment type="subcellular location">
    <subcellularLocation>
        <location evidence="1">Cell envelope</location>
    </subcellularLocation>
</comment>
<organism evidence="7 8">
    <name type="scientific">Carboxylicivirga mesophila</name>
    <dbReference type="NCBI Taxonomy" id="1166478"/>
    <lineage>
        <taxon>Bacteria</taxon>
        <taxon>Pseudomonadati</taxon>
        <taxon>Bacteroidota</taxon>
        <taxon>Bacteroidia</taxon>
        <taxon>Marinilabiliales</taxon>
        <taxon>Marinilabiliaceae</taxon>
        <taxon>Carboxylicivirga</taxon>
    </lineage>
</organism>